<sequence>MLLCCSFRPFRFALLQNNNLHQSCNARNFDARFLEISFMCDVHFHAFCVVDLFHGHDDSRRHVRLHDMSFGIQKRHVGSSDETMRESAKDRVKI</sequence>
<name>A0AAU9KZD0_9STRA</name>
<comment type="caution">
    <text evidence="1">The sequence shown here is derived from an EMBL/GenBank/DDBJ whole genome shotgun (WGS) entry which is preliminary data.</text>
</comment>
<evidence type="ECO:0000313" key="1">
    <source>
        <dbReference type="EMBL" id="CAH0477624.1"/>
    </source>
</evidence>
<gene>
    <name evidence="1" type="ORF">PBS003_LOCUS4365</name>
</gene>
<dbReference type="EMBL" id="CAKKTJ010000181">
    <property type="protein sequence ID" value="CAH0477624.1"/>
    <property type="molecule type" value="Genomic_DNA"/>
</dbReference>
<protein>
    <submittedName>
        <fullName evidence="1">Uncharacterized protein</fullName>
    </submittedName>
</protein>
<evidence type="ECO:0000313" key="2">
    <source>
        <dbReference type="Proteomes" id="UP001160483"/>
    </source>
</evidence>
<reference evidence="1" key="1">
    <citation type="submission" date="2021-11" db="EMBL/GenBank/DDBJ databases">
        <authorList>
            <person name="Islam A."/>
            <person name="Islam S."/>
            <person name="Flora M.S."/>
            <person name="Rahman M."/>
            <person name="Ziaur R.M."/>
            <person name="Epstein J.H."/>
            <person name="Hassan M."/>
            <person name="Klassen M."/>
            <person name="Woodard K."/>
            <person name="Webb A."/>
            <person name="Webby R.J."/>
            <person name="El Zowalaty M.E."/>
        </authorList>
    </citation>
    <scope>NUCLEOTIDE SEQUENCE</scope>
    <source>
        <strain evidence="1">Pbs3</strain>
    </source>
</reference>
<proteinExistence type="predicted"/>
<accession>A0AAU9KZD0</accession>
<dbReference type="AlphaFoldDB" id="A0AAU9KZD0"/>
<organism evidence="1 2">
    <name type="scientific">Peronospora belbahrii</name>
    <dbReference type="NCBI Taxonomy" id="622444"/>
    <lineage>
        <taxon>Eukaryota</taxon>
        <taxon>Sar</taxon>
        <taxon>Stramenopiles</taxon>
        <taxon>Oomycota</taxon>
        <taxon>Peronosporomycetes</taxon>
        <taxon>Peronosporales</taxon>
        <taxon>Peronosporaceae</taxon>
        <taxon>Peronospora</taxon>
    </lineage>
</organism>
<dbReference type="Proteomes" id="UP001160483">
    <property type="component" value="Unassembled WGS sequence"/>
</dbReference>